<protein>
    <submittedName>
        <fullName evidence="1">Sulfotransferase family protein</fullName>
    </submittedName>
</protein>
<proteinExistence type="predicted"/>
<dbReference type="EMBL" id="VCQT01000022">
    <property type="protein sequence ID" value="TMW13623.1"/>
    <property type="molecule type" value="Genomic_DNA"/>
</dbReference>
<dbReference type="InterPro" id="IPR027417">
    <property type="entry name" value="P-loop_NTPase"/>
</dbReference>
<dbReference type="InterPro" id="IPR005331">
    <property type="entry name" value="Sulfotransferase"/>
</dbReference>
<name>A0ABY2XMK9_9GAMM</name>
<comment type="caution">
    <text evidence="1">The sequence shown here is derived from an EMBL/GenBank/DDBJ whole genome shotgun (WGS) entry which is preliminary data.</text>
</comment>
<dbReference type="SUPFAM" id="SSF52540">
    <property type="entry name" value="P-loop containing nucleoside triphosphate hydrolases"/>
    <property type="match status" value="1"/>
</dbReference>
<accession>A0ABY2XMK9</accession>
<organism evidence="1 2">
    <name type="scientific">Alloalcanivorax gelatiniphagus</name>
    <dbReference type="NCBI Taxonomy" id="1194167"/>
    <lineage>
        <taxon>Bacteria</taxon>
        <taxon>Pseudomonadati</taxon>
        <taxon>Pseudomonadota</taxon>
        <taxon>Gammaproteobacteria</taxon>
        <taxon>Oceanospirillales</taxon>
        <taxon>Alcanivoracaceae</taxon>
        <taxon>Alloalcanivorax</taxon>
    </lineage>
</organism>
<keyword evidence="2" id="KW-1185">Reference proteome</keyword>
<dbReference type="Gene3D" id="3.40.50.300">
    <property type="entry name" value="P-loop containing nucleotide triphosphate hydrolases"/>
    <property type="match status" value="1"/>
</dbReference>
<reference evidence="1 2" key="1">
    <citation type="submission" date="2019-05" db="EMBL/GenBank/DDBJ databases">
        <title>Genome of Alcanivorax gelatiniphagus, an oil degrading marine bacteria.</title>
        <authorList>
            <person name="Kwon K.K."/>
        </authorList>
    </citation>
    <scope>NUCLEOTIDE SEQUENCE [LARGE SCALE GENOMIC DNA]</scope>
    <source>
        <strain evidence="1 2">MEBiC 08158</strain>
    </source>
</reference>
<dbReference type="RefSeq" id="WP_138771664.1">
    <property type="nucleotide sequence ID" value="NZ_JBHSSX010000011.1"/>
</dbReference>
<gene>
    <name evidence="1" type="ORF">FGS76_05695</name>
</gene>
<sequence>MLTVKDKVEISIKNFQFEKQIPSVLYRALWPNGNPMIPAFKARKCIFIHIPKAAGSSVSNALFGEAVGHRPIRRHAAYSPDIINDFYKFTFVRNPWDRLYSGYHYFYRCVGMNAHRDHRWANEFLSELTTFEKFIHKLENPKFLKTIKKYDHFRDQRDWLYDPTSGKNLIDFVGRFENLDNDFEIICNHLGMTRTLPHERRGSGENFRDYYTKKMISIAADAYKSDITELLYEFD</sequence>
<dbReference type="Proteomes" id="UP000739180">
    <property type="component" value="Unassembled WGS sequence"/>
</dbReference>
<evidence type="ECO:0000313" key="1">
    <source>
        <dbReference type="EMBL" id="TMW13623.1"/>
    </source>
</evidence>
<dbReference type="Pfam" id="PF03567">
    <property type="entry name" value="Sulfotransfer_2"/>
    <property type="match status" value="1"/>
</dbReference>
<evidence type="ECO:0000313" key="2">
    <source>
        <dbReference type="Proteomes" id="UP000739180"/>
    </source>
</evidence>